<evidence type="ECO:0000256" key="5">
    <source>
        <dbReference type="ARBA" id="ARBA00023163"/>
    </source>
</evidence>
<evidence type="ECO:0000313" key="10">
    <source>
        <dbReference type="Proteomes" id="UP000826195"/>
    </source>
</evidence>
<dbReference type="InterPro" id="IPR046347">
    <property type="entry name" value="bZIP_sf"/>
</dbReference>
<comment type="caution">
    <text evidence="9">The sequence shown here is derived from an EMBL/GenBank/DDBJ whole genome shotgun (WGS) entry which is preliminary data.</text>
</comment>
<dbReference type="EMBL" id="JAHXZJ010001119">
    <property type="protein sequence ID" value="KAH0553991.1"/>
    <property type="molecule type" value="Genomic_DNA"/>
</dbReference>
<gene>
    <name evidence="9" type="ORF">KQX54_006871</name>
</gene>
<dbReference type="Proteomes" id="UP000826195">
    <property type="component" value="Unassembled WGS sequence"/>
</dbReference>
<name>A0AAV7IM07_COTGL</name>
<dbReference type="CDD" id="cd14695">
    <property type="entry name" value="bZIP_HLF"/>
    <property type="match status" value="1"/>
</dbReference>
<evidence type="ECO:0000313" key="9">
    <source>
        <dbReference type="EMBL" id="KAH0553991.1"/>
    </source>
</evidence>
<keyword evidence="3" id="KW-0805">Transcription regulation</keyword>
<dbReference type="GO" id="GO:0000978">
    <property type="term" value="F:RNA polymerase II cis-regulatory region sequence-specific DNA binding"/>
    <property type="evidence" value="ECO:0007669"/>
    <property type="project" value="TreeGrafter"/>
</dbReference>
<comment type="subcellular location">
    <subcellularLocation>
        <location evidence="1">Nucleus</location>
    </subcellularLocation>
</comment>
<feature type="region of interest" description="Disordered" evidence="7">
    <location>
        <begin position="119"/>
        <end position="179"/>
    </location>
</feature>
<dbReference type="AlphaFoldDB" id="A0AAV7IM07"/>
<proteinExistence type="inferred from homology"/>
<dbReference type="InterPro" id="IPR004827">
    <property type="entry name" value="bZIP"/>
</dbReference>
<dbReference type="InterPro" id="IPR040223">
    <property type="entry name" value="PAR_bZIP"/>
</dbReference>
<dbReference type="PANTHER" id="PTHR11988">
    <property type="entry name" value="THYROTROPH EMBRYONIC FACTOR RELATED"/>
    <property type="match status" value="1"/>
</dbReference>
<feature type="compositionally biased region" description="Low complexity" evidence="7">
    <location>
        <begin position="142"/>
        <end position="154"/>
    </location>
</feature>
<sequence>MPSKDRMWVHEEKGPTIKLITMTAYVNSPSRHLALDCTSLKQNFNEKTETVLDLSCKKEHDSQIASCNLSPVSLEARSVSPLSESTNEQHHYHHHNNNYHEELAQQHQAQKQQNCPRYYQDYHNNSSEDEQKSPESRSFMVTPPSDSDSPTKSKYQGISPQQTSPETDHHHHYSPTSSPMLFMNNPITHPVHHPVMPVPNNSISYPQVLAPTTNLLTINPKVSEQACTPDVGKKAPRPFKAYPKDPLALTVSPPEFMYDQNSKESYSEFRKRMLESVRKSNDGTNIKMRRLSKNSNLPTSTVDDKDMAYWERRRKNNEAAKRSRDARRAKEDEIAIRAAYLEQENIKLKYEIIALRNETARLRCMIYPS</sequence>
<feature type="compositionally biased region" description="Polar residues" evidence="7">
    <location>
        <begin position="156"/>
        <end position="165"/>
    </location>
</feature>
<evidence type="ECO:0000256" key="3">
    <source>
        <dbReference type="ARBA" id="ARBA00023015"/>
    </source>
</evidence>
<dbReference type="PANTHER" id="PTHR11988:SF56">
    <property type="entry name" value="TRANSCRIPTION FACTOR CES-2"/>
    <property type="match status" value="1"/>
</dbReference>
<dbReference type="Pfam" id="PF07716">
    <property type="entry name" value="bZIP_2"/>
    <property type="match status" value="1"/>
</dbReference>
<feature type="domain" description="BZIP" evidence="8">
    <location>
        <begin position="306"/>
        <end position="363"/>
    </location>
</feature>
<keyword evidence="10" id="KW-1185">Reference proteome</keyword>
<dbReference type="Gene3D" id="1.20.5.170">
    <property type="match status" value="1"/>
</dbReference>
<dbReference type="SMART" id="SM00338">
    <property type="entry name" value="BRLZ"/>
    <property type="match status" value="1"/>
</dbReference>
<evidence type="ECO:0000256" key="4">
    <source>
        <dbReference type="ARBA" id="ARBA00023125"/>
    </source>
</evidence>
<keyword evidence="5" id="KW-0804">Transcription</keyword>
<keyword evidence="6" id="KW-0539">Nucleus</keyword>
<evidence type="ECO:0000256" key="6">
    <source>
        <dbReference type="ARBA" id="ARBA00023242"/>
    </source>
</evidence>
<evidence type="ECO:0000256" key="7">
    <source>
        <dbReference type="SAM" id="MobiDB-lite"/>
    </source>
</evidence>
<keyword evidence="4" id="KW-0238">DNA-binding</keyword>
<dbReference type="SUPFAM" id="SSF57959">
    <property type="entry name" value="Leucine zipper domain"/>
    <property type="match status" value="1"/>
</dbReference>
<dbReference type="FunFam" id="1.20.5.170:FF:000025">
    <property type="entry name" value="nuclear factor interleukin-3-regulated protein-like"/>
    <property type="match status" value="1"/>
</dbReference>
<accession>A0AAV7IM07</accession>
<dbReference type="GO" id="GO:0005634">
    <property type="term" value="C:nucleus"/>
    <property type="evidence" value="ECO:0007669"/>
    <property type="project" value="UniProtKB-SubCell"/>
</dbReference>
<evidence type="ECO:0000256" key="1">
    <source>
        <dbReference type="ARBA" id="ARBA00004123"/>
    </source>
</evidence>
<evidence type="ECO:0000256" key="2">
    <source>
        <dbReference type="ARBA" id="ARBA00006079"/>
    </source>
</evidence>
<evidence type="ECO:0000259" key="8">
    <source>
        <dbReference type="PROSITE" id="PS50217"/>
    </source>
</evidence>
<comment type="similarity">
    <text evidence="2">Belongs to the bZIP family. NFIL3 subfamily.</text>
</comment>
<dbReference type="GO" id="GO:0000981">
    <property type="term" value="F:DNA-binding transcription factor activity, RNA polymerase II-specific"/>
    <property type="evidence" value="ECO:0007669"/>
    <property type="project" value="TreeGrafter"/>
</dbReference>
<organism evidence="9 10">
    <name type="scientific">Cotesia glomerata</name>
    <name type="common">Lepidopteran parasitic wasp</name>
    <name type="synonym">Apanteles glomeratus</name>
    <dbReference type="NCBI Taxonomy" id="32391"/>
    <lineage>
        <taxon>Eukaryota</taxon>
        <taxon>Metazoa</taxon>
        <taxon>Ecdysozoa</taxon>
        <taxon>Arthropoda</taxon>
        <taxon>Hexapoda</taxon>
        <taxon>Insecta</taxon>
        <taxon>Pterygota</taxon>
        <taxon>Neoptera</taxon>
        <taxon>Endopterygota</taxon>
        <taxon>Hymenoptera</taxon>
        <taxon>Apocrita</taxon>
        <taxon>Ichneumonoidea</taxon>
        <taxon>Braconidae</taxon>
        <taxon>Microgastrinae</taxon>
        <taxon>Cotesia</taxon>
    </lineage>
</organism>
<protein>
    <recommendedName>
        <fullName evidence="8">BZIP domain-containing protein</fullName>
    </recommendedName>
</protein>
<dbReference type="PROSITE" id="PS50217">
    <property type="entry name" value="BZIP"/>
    <property type="match status" value="1"/>
</dbReference>
<reference evidence="9 10" key="1">
    <citation type="journal article" date="2021" name="J. Hered.">
        <title>A chromosome-level genome assembly of the parasitoid wasp, Cotesia glomerata (Hymenoptera: Braconidae).</title>
        <authorList>
            <person name="Pinto B.J."/>
            <person name="Weis J.J."/>
            <person name="Gamble T."/>
            <person name="Ode P.J."/>
            <person name="Paul R."/>
            <person name="Zaspel J.M."/>
        </authorList>
    </citation>
    <scope>NUCLEOTIDE SEQUENCE [LARGE SCALE GENOMIC DNA]</scope>
    <source>
        <strain evidence="9">CgM1</strain>
    </source>
</reference>